<feature type="signal peptide" evidence="1">
    <location>
        <begin position="1"/>
        <end position="21"/>
    </location>
</feature>
<dbReference type="STRING" id="538381.GCA_001696535_02955"/>
<evidence type="ECO:0000313" key="2">
    <source>
        <dbReference type="EMBL" id="SOC15390.1"/>
    </source>
</evidence>
<dbReference type="NCBIfam" id="TIGR02122">
    <property type="entry name" value="TRAP_TAXI"/>
    <property type="match status" value="1"/>
</dbReference>
<proteinExistence type="predicted"/>
<organism evidence="2 3">
    <name type="scientific">Stappia indica</name>
    <dbReference type="NCBI Taxonomy" id="538381"/>
    <lineage>
        <taxon>Bacteria</taxon>
        <taxon>Pseudomonadati</taxon>
        <taxon>Pseudomonadota</taxon>
        <taxon>Alphaproteobacteria</taxon>
        <taxon>Hyphomicrobiales</taxon>
        <taxon>Stappiaceae</taxon>
        <taxon>Stappia</taxon>
    </lineage>
</organism>
<evidence type="ECO:0000313" key="3">
    <source>
        <dbReference type="Proteomes" id="UP000219331"/>
    </source>
</evidence>
<accession>A0A285T277</accession>
<protein>
    <recommendedName>
        <fullName evidence="4">TRAP transporter solute receptor, TAXI family</fullName>
    </recommendedName>
</protein>
<evidence type="ECO:0000256" key="1">
    <source>
        <dbReference type="SAM" id="SignalP"/>
    </source>
</evidence>
<dbReference type="InterPro" id="IPR011852">
    <property type="entry name" value="TRAP_TAXI"/>
</dbReference>
<dbReference type="EMBL" id="OBML01000008">
    <property type="protein sequence ID" value="SOC15390.1"/>
    <property type="molecule type" value="Genomic_DNA"/>
</dbReference>
<evidence type="ECO:0008006" key="4">
    <source>
        <dbReference type="Google" id="ProtNLM"/>
    </source>
</evidence>
<dbReference type="Gene3D" id="3.40.190.10">
    <property type="entry name" value="Periplasmic binding protein-like II"/>
    <property type="match status" value="2"/>
</dbReference>
<dbReference type="PANTHER" id="PTHR42941">
    <property type="entry name" value="SLL1037 PROTEIN"/>
    <property type="match status" value="1"/>
</dbReference>
<dbReference type="SUPFAM" id="SSF53850">
    <property type="entry name" value="Periplasmic binding protein-like II"/>
    <property type="match status" value="1"/>
</dbReference>
<gene>
    <name evidence="2" type="ORF">SAMN05421512_108109</name>
</gene>
<dbReference type="Pfam" id="PF16868">
    <property type="entry name" value="NMT1_3"/>
    <property type="match status" value="1"/>
</dbReference>
<keyword evidence="3" id="KW-1185">Reference proteome</keyword>
<keyword evidence="1" id="KW-0732">Signal</keyword>
<dbReference type="AlphaFoldDB" id="A0A285T277"/>
<sequence>MRMTSIVCAAALMCGAAPALAEQFSIGTLPQGSSGYVIAAAIASTASDHTDNDFIAVATGGANLVLPQVNSGEMDFATSNMIEASYAVTGTGNFEGMPLPELRIAAVLPRYQVGLLVRRDSDFKTAADLAGRPVPTQYSAMKMIELMQDATLAAEGLDSSRFEATAVPNFAKAVELLAAGRVDAAYAAATSAQVREADASVGVRFLGVNAVPGGEEKMQEIAPGSYLDTMEPGPGLVGVDKPLTMFSYEYALLVGAHVPDQVVHDMVKALYENRQQLADTSPHFKEWDPAKIYRPSKKAKYHPGAEAFFREAGLLKD</sequence>
<dbReference type="Proteomes" id="UP000219331">
    <property type="component" value="Unassembled WGS sequence"/>
</dbReference>
<dbReference type="PANTHER" id="PTHR42941:SF1">
    <property type="entry name" value="SLL1037 PROTEIN"/>
    <property type="match status" value="1"/>
</dbReference>
<name>A0A285T277_9HYPH</name>
<feature type="chain" id="PRO_5011723315" description="TRAP transporter solute receptor, TAXI family" evidence="1">
    <location>
        <begin position="22"/>
        <end position="317"/>
    </location>
</feature>
<reference evidence="2 3" key="1">
    <citation type="submission" date="2017-08" db="EMBL/GenBank/DDBJ databases">
        <authorList>
            <person name="de Groot N.N."/>
        </authorList>
    </citation>
    <scope>NUCLEOTIDE SEQUENCE [LARGE SCALE GENOMIC DNA]</scope>
    <source>
        <strain evidence="2 3">USBA 352</strain>
    </source>
</reference>